<keyword evidence="2" id="KW-1185">Reference proteome</keyword>
<evidence type="ECO:0000313" key="2">
    <source>
        <dbReference type="Proteomes" id="UP000248090"/>
    </source>
</evidence>
<reference evidence="1 2" key="1">
    <citation type="submission" date="2015-03" db="EMBL/GenBank/DDBJ databases">
        <authorList>
            <person name="Krishnan R."/>
            <person name="Midha S."/>
            <person name="Patil P.B."/>
            <person name="Rameshkumar N."/>
        </authorList>
    </citation>
    <scope>NUCLEOTIDE SEQUENCE [LARGE SCALE GENOMIC DNA]</scope>
    <source>
        <strain evidence="1 2">L1E11</strain>
    </source>
</reference>
<protein>
    <submittedName>
        <fullName evidence="1">Uncharacterized protein</fullName>
    </submittedName>
</protein>
<dbReference type="Proteomes" id="UP000248090">
    <property type="component" value="Unassembled WGS sequence"/>
</dbReference>
<comment type="caution">
    <text evidence="1">The sequence shown here is derived from an EMBL/GenBank/DDBJ whole genome shotgun (WGS) entry which is preliminary data.</text>
</comment>
<evidence type="ECO:0000313" key="1">
    <source>
        <dbReference type="EMBL" id="PXF30423.1"/>
    </source>
</evidence>
<proteinExistence type="predicted"/>
<name>A0ABX5LY93_9GAMM</name>
<accession>A0ABX5LY93</accession>
<gene>
    <name evidence="1" type="ORF">WH50_15240</name>
</gene>
<dbReference type="EMBL" id="LAPT01000076">
    <property type="protein sequence ID" value="PXF30423.1"/>
    <property type="molecule type" value="Genomic_DNA"/>
</dbReference>
<sequence length="61" mass="6550">MTSMRETVEAAVAAIEYALQLGSGDDGPSGQRHLKKCLVRIRCTRLAESVAGQPGCGSTWW</sequence>
<organism evidence="1 2">
    <name type="scientific">Pokkaliibacter plantistimulans</name>
    <dbReference type="NCBI Taxonomy" id="1635171"/>
    <lineage>
        <taxon>Bacteria</taxon>
        <taxon>Pseudomonadati</taxon>
        <taxon>Pseudomonadota</taxon>
        <taxon>Gammaproteobacteria</taxon>
        <taxon>Oceanospirillales</taxon>
        <taxon>Balneatrichaceae</taxon>
        <taxon>Pokkaliibacter</taxon>
    </lineage>
</organism>